<feature type="transmembrane region" description="Helical" evidence="5">
    <location>
        <begin position="131"/>
        <end position="151"/>
    </location>
</feature>
<keyword evidence="2 5" id="KW-0812">Transmembrane</keyword>
<keyword evidence="7" id="KW-1185">Reference proteome</keyword>
<keyword evidence="3 5" id="KW-1133">Transmembrane helix</keyword>
<reference evidence="6 7" key="1">
    <citation type="submission" date="2023-09" db="EMBL/GenBank/DDBJ databases">
        <authorList>
            <person name="Zhai L."/>
        </authorList>
    </citation>
    <scope>NUCLEOTIDE SEQUENCE [LARGE SCALE GENOMIC DNA]</scope>
    <source>
        <strain evidence="6 7">5 N-1</strain>
    </source>
</reference>
<feature type="transmembrane region" description="Helical" evidence="5">
    <location>
        <begin position="65"/>
        <end position="83"/>
    </location>
</feature>
<feature type="transmembrane region" description="Helical" evidence="5">
    <location>
        <begin position="157"/>
        <end position="177"/>
    </location>
</feature>
<evidence type="ECO:0000256" key="3">
    <source>
        <dbReference type="ARBA" id="ARBA00022989"/>
    </source>
</evidence>
<dbReference type="EMBL" id="JAVJAN010000034">
    <property type="protein sequence ID" value="MDR5588297.1"/>
    <property type="molecule type" value="Genomic_DNA"/>
</dbReference>
<sequence>MNIFSPLLLSLSSHLDTFRVSSFCSLKKISIQKAQILIISIITTFATFISMGIGELISKLLLKEIVIPFGCILLIFIGTYFFVEHIRLKKKSRNEDTSYYVEDNSRFGLLLKEGNMSPFANSSHISFKDTLSLSIFLSKTNILLGLIAGLLNISIPLSIFFSFIISILMILIGNFITKFSFSNWIGKNFYVFSGILLIFWGLCEYLISYLQ</sequence>
<gene>
    <name evidence="6" type="ORF">RGC78_12545</name>
</gene>
<comment type="caution">
    <text evidence="6">The sequence shown here is derived from an EMBL/GenBank/DDBJ whole genome shotgun (WGS) entry which is preliminary data.</text>
</comment>
<accession>A0ABU1EIT3</accession>
<keyword evidence="1" id="KW-1003">Cell membrane</keyword>
<evidence type="ECO:0000256" key="5">
    <source>
        <dbReference type="SAM" id="Phobius"/>
    </source>
</evidence>
<organism evidence="6 7">
    <name type="scientific">Clostridium aquiflavi</name>
    <dbReference type="NCBI Taxonomy" id="3073603"/>
    <lineage>
        <taxon>Bacteria</taxon>
        <taxon>Bacillati</taxon>
        <taxon>Bacillota</taxon>
        <taxon>Clostridia</taxon>
        <taxon>Eubacteriales</taxon>
        <taxon>Clostridiaceae</taxon>
        <taxon>Clostridium</taxon>
    </lineage>
</organism>
<feature type="transmembrane region" description="Helical" evidence="5">
    <location>
        <begin position="36"/>
        <end position="53"/>
    </location>
</feature>
<evidence type="ECO:0000256" key="2">
    <source>
        <dbReference type="ARBA" id="ARBA00022692"/>
    </source>
</evidence>
<evidence type="ECO:0000256" key="1">
    <source>
        <dbReference type="ARBA" id="ARBA00022475"/>
    </source>
</evidence>
<dbReference type="PANTHER" id="PTHR35529">
    <property type="entry name" value="MANGANESE EFFLUX PUMP MNTP-RELATED"/>
    <property type="match status" value="1"/>
</dbReference>
<dbReference type="InterPro" id="IPR003810">
    <property type="entry name" value="Mntp/YtaF"/>
</dbReference>
<dbReference type="PANTHER" id="PTHR35529:SF2">
    <property type="entry name" value="SPORULATION PROTEIN YTAF-RELATED"/>
    <property type="match status" value="1"/>
</dbReference>
<dbReference type="Proteomes" id="UP001256646">
    <property type="component" value="Unassembled WGS sequence"/>
</dbReference>
<proteinExistence type="predicted"/>
<dbReference type="RefSeq" id="WP_309556752.1">
    <property type="nucleotide sequence ID" value="NZ_JAVJAN010000034.1"/>
</dbReference>
<keyword evidence="4 5" id="KW-0472">Membrane</keyword>
<evidence type="ECO:0000313" key="7">
    <source>
        <dbReference type="Proteomes" id="UP001256646"/>
    </source>
</evidence>
<feature type="transmembrane region" description="Helical" evidence="5">
    <location>
        <begin position="189"/>
        <end position="210"/>
    </location>
</feature>
<evidence type="ECO:0000256" key="4">
    <source>
        <dbReference type="ARBA" id="ARBA00023136"/>
    </source>
</evidence>
<evidence type="ECO:0000313" key="6">
    <source>
        <dbReference type="EMBL" id="MDR5588297.1"/>
    </source>
</evidence>
<protein>
    <submittedName>
        <fullName evidence="6">Manganese efflux pump</fullName>
    </submittedName>
</protein>
<name>A0ABU1EIT3_9CLOT</name>